<dbReference type="GO" id="GO:0005975">
    <property type="term" value="P:carbohydrate metabolic process"/>
    <property type="evidence" value="ECO:0007669"/>
    <property type="project" value="InterPro"/>
</dbReference>
<sequence length="964" mass="104304">MLGFIRGRCRTVFVSGFHRIACDGRSVTLAAALGLALSVPVQAATGASATSPAVVSPNSMAAANAVPAGTDAPAGALPNIAFFYSDPSPVVTLLQAYDAVVVSPSSTFKPTEHALEHTTWIARVDLANVAADTTNLSGSFVEQTLAPLWQQGYRGFAFDGLDALFASAPNADARATREHNVATLIDTAAQRFQNARIVQHGGASLLPQTHPRVYAYVTGSVMRGLDANGQTPVPVPEAQRAATLADAQRIHQDFQVPVIAIDFCPALDRACARDDAKAVRAVGDSIGLAPYVTDPGFDSVGIGRIEVIPRRILLVQDTDPTQPIDESAGVRDLAMPLNYLGYTIEYADVNKPLPGHVTPDRYAGIVVWLERAPVDSSGDWEKWILARIADHVRTVFFSDFGFVMNPQAGAALGLTTFDGRPRGQVSIVSKDPMIGFEVMPAADGRDADGIKVGDNGTSLLRLAAGDFVYDPVALTPWGGYALSPFTIASLNSIGQERWAIQPLDFLSRALALKPMPMPDTTTENGHRFFMVHVDGDGFASRCEFPGPDFSGQALYDRLFSKYRVPTTLSVIEGEVGSKGLYPQLSPRLEQIARQMFLLPNVEIGTHTYSHPFEWEDVQEGTGERVKHRSTIDQGGGDSAFSLNIPNYTFNLDREITGSIDYINSRLAPPGKKVKILQWSGNCEPPGIAVRKTYEAGVLNINGGDTVITKTANSWTNIAPIGVDKGPDAFQVYAPNQDENVYTDDWQGPFYGFTRVLETYAMTNEPRRFKPINLYFHMYSGTKIASLRALEEIYQSVLKQSVFPIFASEYALKAIDWQNFAVARDGDSWLVRGDGELRELRYPSAVKPNLASSSNVAGFTPAPDGTYIHMAGSSARFSLATGDVTQPYVKAASGFIRKMVRGPGTLNFEVGSYYQPSLDLANVGACRVNLDGKAVARRGDDLHLDLTAVTGQDIQYHQVEVNCGS</sequence>
<evidence type="ECO:0000313" key="3">
    <source>
        <dbReference type="Proteomes" id="UP000494115"/>
    </source>
</evidence>
<dbReference type="InterPro" id="IPR017853">
    <property type="entry name" value="GH"/>
</dbReference>
<dbReference type="PANTHER" id="PTHR35882:SF2">
    <property type="entry name" value="PELA"/>
    <property type="match status" value="1"/>
</dbReference>
<dbReference type="PANTHER" id="PTHR35882">
    <property type="entry name" value="PELA"/>
    <property type="match status" value="1"/>
</dbReference>
<evidence type="ECO:0008006" key="4">
    <source>
        <dbReference type="Google" id="ProtNLM"/>
    </source>
</evidence>
<dbReference type="EMBL" id="CADIKM010000013">
    <property type="protein sequence ID" value="CAB3791045.1"/>
    <property type="molecule type" value="Genomic_DNA"/>
</dbReference>
<dbReference type="AlphaFoldDB" id="A0A6S7CJ62"/>
<evidence type="ECO:0000256" key="1">
    <source>
        <dbReference type="SAM" id="SignalP"/>
    </source>
</evidence>
<dbReference type="InterPro" id="IPR016925">
    <property type="entry name" value="UCP029570"/>
</dbReference>
<name>A0A6S7CJ62_9BURK</name>
<proteinExistence type="predicted"/>
<dbReference type="SUPFAM" id="SSF88713">
    <property type="entry name" value="Glycoside hydrolase/deacetylase"/>
    <property type="match status" value="1"/>
</dbReference>
<feature type="signal peptide" evidence="1">
    <location>
        <begin position="1"/>
        <end position="43"/>
    </location>
</feature>
<dbReference type="Proteomes" id="UP000494115">
    <property type="component" value="Unassembled WGS sequence"/>
</dbReference>
<keyword evidence="1" id="KW-0732">Signal</keyword>
<protein>
    <recommendedName>
        <fullName evidence="4">Glycoside-hydrolase family GH114 TIM-barrel domain-containing protein</fullName>
    </recommendedName>
</protein>
<dbReference type="SUPFAM" id="SSF51445">
    <property type="entry name" value="(Trans)glycosidases"/>
    <property type="match status" value="1"/>
</dbReference>
<reference evidence="2 3" key="1">
    <citation type="submission" date="2020-04" db="EMBL/GenBank/DDBJ databases">
        <authorList>
            <person name="De Canck E."/>
        </authorList>
    </citation>
    <scope>NUCLEOTIDE SEQUENCE [LARGE SCALE GENOMIC DNA]</scope>
    <source>
        <strain evidence="2 3">LMG 28138</strain>
    </source>
</reference>
<dbReference type="PIRSF" id="PIRSF029570">
    <property type="entry name" value="UCP029570"/>
    <property type="match status" value="1"/>
</dbReference>
<keyword evidence="3" id="KW-1185">Reference proteome</keyword>
<gene>
    <name evidence="2" type="ORF">LMG28138_03099</name>
</gene>
<feature type="chain" id="PRO_5028903950" description="Glycoside-hydrolase family GH114 TIM-barrel domain-containing protein" evidence="1">
    <location>
        <begin position="44"/>
        <end position="964"/>
    </location>
</feature>
<dbReference type="InterPro" id="IPR013785">
    <property type="entry name" value="Aldolase_TIM"/>
</dbReference>
<dbReference type="Gene3D" id="3.20.20.70">
    <property type="entry name" value="Aldolase class I"/>
    <property type="match status" value="1"/>
</dbReference>
<accession>A0A6S7CJ62</accession>
<organism evidence="2 3">
    <name type="scientific">Pararobbsia alpina</name>
    <dbReference type="NCBI Taxonomy" id="621374"/>
    <lineage>
        <taxon>Bacteria</taxon>
        <taxon>Pseudomonadati</taxon>
        <taxon>Pseudomonadota</taxon>
        <taxon>Betaproteobacteria</taxon>
        <taxon>Burkholderiales</taxon>
        <taxon>Burkholderiaceae</taxon>
        <taxon>Pararobbsia</taxon>
    </lineage>
</organism>
<evidence type="ECO:0000313" key="2">
    <source>
        <dbReference type="EMBL" id="CAB3791045.1"/>
    </source>
</evidence>
<dbReference type="CDD" id="cd10922">
    <property type="entry name" value="CE4_PelA_like_C"/>
    <property type="match status" value="1"/>
</dbReference>
<dbReference type="InterPro" id="IPR011330">
    <property type="entry name" value="Glyco_hydro/deAcase_b/a-brl"/>
</dbReference>